<dbReference type="EMBL" id="MH370477">
    <property type="protein sequence ID" value="AXC34583.1"/>
    <property type="molecule type" value="Genomic_DNA"/>
</dbReference>
<name>A0A2Z5H3F5_9CAUD</name>
<accession>A0A2Z5H3F5</accession>
<reference evidence="2" key="1">
    <citation type="submission" date="2018-05" db="EMBL/GenBank/DDBJ databases">
        <title>Genome sequence of Escherichia coli phage SRT7.</title>
        <authorList>
            <person name="Fan X."/>
            <person name="Zhao K."/>
            <person name="Song S."/>
            <person name="Zhao Z."/>
        </authorList>
    </citation>
    <scope>NUCLEOTIDE SEQUENCE [LARGE SCALE GENOMIC DNA]</scope>
</reference>
<dbReference type="Proteomes" id="UP000252591">
    <property type="component" value="Segment"/>
</dbReference>
<keyword evidence="1" id="KW-0472">Membrane</keyword>
<keyword evidence="1" id="KW-1133">Transmembrane helix</keyword>
<evidence type="ECO:0000256" key="1">
    <source>
        <dbReference type="SAM" id="Phobius"/>
    </source>
</evidence>
<evidence type="ECO:0000313" key="2">
    <source>
        <dbReference type="EMBL" id="AXC34583.1"/>
    </source>
</evidence>
<protein>
    <submittedName>
        <fullName evidence="2">Uncharacterized protein</fullName>
    </submittedName>
</protein>
<keyword evidence="1" id="KW-0812">Transmembrane</keyword>
<proteinExistence type="predicted"/>
<dbReference type="RefSeq" id="YP_009804613.1">
    <property type="nucleotide sequence ID" value="NC_048002.1"/>
</dbReference>
<organism evidence="2 3">
    <name type="scientific">Escherichia phage SRT7</name>
    <dbReference type="NCBI Taxonomy" id="2268589"/>
    <lineage>
        <taxon>Viruses</taxon>
        <taxon>Duplodnaviria</taxon>
        <taxon>Heunggongvirae</taxon>
        <taxon>Uroviricota</taxon>
        <taxon>Caudoviricetes</taxon>
        <taxon>Autographivirales</taxon>
        <taxon>Autotranscriptaviridae</taxon>
        <taxon>Studiervirinae</taxon>
        <taxon>Foetvirus</taxon>
        <taxon>Foetvirus P1723</taxon>
        <taxon>Foetvirus SRT7</taxon>
    </lineage>
</organism>
<dbReference type="KEGG" id="vg:54995207"/>
<feature type="transmembrane region" description="Helical" evidence="1">
    <location>
        <begin position="6"/>
        <end position="31"/>
    </location>
</feature>
<keyword evidence="3" id="KW-1185">Reference proteome</keyword>
<dbReference type="GeneID" id="54995207"/>
<evidence type="ECO:0000313" key="3">
    <source>
        <dbReference type="Proteomes" id="UP000252591"/>
    </source>
</evidence>
<sequence length="38" mass="4402">MEPTIILKYVSILIFMGGLAKCLWSASWLAYKWLTEPK</sequence>